<feature type="transmembrane region" description="Helical" evidence="8">
    <location>
        <begin position="356"/>
        <end position="377"/>
    </location>
</feature>
<evidence type="ECO:0000256" key="6">
    <source>
        <dbReference type="ARBA" id="ARBA00023136"/>
    </source>
</evidence>
<keyword evidence="3" id="KW-1003">Cell membrane</keyword>
<feature type="transmembrane region" description="Helical" evidence="8">
    <location>
        <begin position="20"/>
        <end position="45"/>
    </location>
</feature>
<dbReference type="STRING" id="202952.GCA_000747725_03466"/>
<accession>N8Y8I9</accession>
<feature type="transmembrane region" description="Helical" evidence="8">
    <location>
        <begin position="410"/>
        <end position="433"/>
    </location>
</feature>
<feature type="transmembrane region" description="Helical" evidence="8">
    <location>
        <begin position="484"/>
        <end position="508"/>
    </location>
</feature>
<keyword evidence="5 8" id="KW-1133">Transmembrane helix</keyword>
<keyword evidence="6 8" id="KW-0472">Membrane</keyword>
<protein>
    <recommendedName>
        <fullName evidence="11">FUSC family protein</fullName>
    </recommendedName>
</protein>
<dbReference type="GeneID" id="84209996"/>
<keyword evidence="2" id="KW-0813">Transport</keyword>
<feature type="transmembrane region" description="Helical" evidence="8">
    <location>
        <begin position="439"/>
        <end position="472"/>
    </location>
</feature>
<feature type="coiled-coil region" evidence="7">
    <location>
        <begin position="277"/>
        <end position="304"/>
    </location>
</feature>
<evidence type="ECO:0000256" key="7">
    <source>
        <dbReference type="SAM" id="Coils"/>
    </source>
</evidence>
<dbReference type="EMBL" id="APPN01000071">
    <property type="protein sequence ID" value="ENV32961.1"/>
    <property type="molecule type" value="Genomic_DNA"/>
</dbReference>
<feature type="transmembrane region" description="Helical" evidence="8">
    <location>
        <begin position="57"/>
        <end position="75"/>
    </location>
</feature>
<keyword evidence="4 8" id="KW-0812">Transmembrane</keyword>
<evidence type="ECO:0000256" key="1">
    <source>
        <dbReference type="ARBA" id="ARBA00004651"/>
    </source>
</evidence>
<dbReference type="InterPro" id="IPR006726">
    <property type="entry name" value="PHBA_efflux_AaeB/fusaric-R"/>
</dbReference>
<evidence type="ECO:0000256" key="5">
    <source>
        <dbReference type="ARBA" id="ARBA00022989"/>
    </source>
</evidence>
<evidence type="ECO:0000256" key="8">
    <source>
        <dbReference type="SAM" id="Phobius"/>
    </source>
</evidence>
<feature type="transmembrane region" description="Helical" evidence="8">
    <location>
        <begin position="108"/>
        <end position="128"/>
    </location>
</feature>
<sequence length="689" mass="78467">MKLGLTKNSWLFAIKTTIAAMLALYISLAFDLTNPSWAVATVFIASQPFSSSTFSKGLYRIIGTFCGALVALFLVPNLVQTPIILCLAFSLWVALCLYVSLQDRSPRSYMFMLAGYTATIIGFPSVMAPDVIFTTATDRFQEILLGVVSSALVHRVLFPNNIFNAVKATIDKWINDAYQLIGMSLNGRENNPEGKGYDLLHNVANYPMNLERLADHLVYDGRRGRQQAAVVENIQSSMRQIVPLVDSIFLRINLLGEENIPQELKGIFNKLKKSSEIELNQNEFHQIKTELNALKKQYSNLQTTQFNISIYALIIRLIELTHFMHKVQILHENLTNDQYKSNEKAPKKHYFVDQKLALLSALTVFCTIMVTCLLWIFCGWDSTASSMPMMAAISCSLFATFDSALPPLKMFINATVVSILIVLFYAVMVLPSINSYEMLLLVIVPLFIALALFMTVPNTAFISMILAINLASLMGLKNEYHSDFLFTINSGLTTVLGIGIAFFMIYAMRSKKPIWVASQIEKYALRDIINTIKRDISAKKYWKERESFINRMLDKTYQLLPRVKHPTKKKLYEDTHLLNDIRLGINLLDLKQYLLQSKNQTQKVQVQRLLGNIIDYLELKLAHKNSMPREQIFRYIDELMSQYQGTIAENELNIVLYNIKISLHPDYIFTTVKNDFDQEDDLNSQLSPT</sequence>
<dbReference type="PANTHER" id="PTHR30509">
    <property type="entry name" value="P-HYDROXYBENZOIC ACID EFFLUX PUMP SUBUNIT-RELATED"/>
    <property type="match status" value="1"/>
</dbReference>
<keyword evidence="10" id="KW-1185">Reference proteome</keyword>
<evidence type="ECO:0000256" key="4">
    <source>
        <dbReference type="ARBA" id="ARBA00022692"/>
    </source>
</evidence>
<dbReference type="OrthoDB" id="9807111at2"/>
<dbReference type="AlphaFoldDB" id="N8Y8I9"/>
<dbReference type="GO" id="GO:0005886">
    <property type="term" value="C:plasma membrane"/>
    <property type="evidence" value="ECO:0007669"/>
    <property type="project" value="UniProtKB-SubCell"/>
</dbReference>
<dbReference type="PANTHER" id="PTHR30509:SF9">
    <property type="entry name" value="MULTIDRUG RESISTANCE PROTEIN MDTO"/>
    <property type="match status" value="1"/>
</dbReference>
<evidence type="ECO:0008006" key="11">
    <source>
        <dbReference type="Google" id="ProtNLM"/>
    </source>
</evidence>
<dbReference type="Proteomes" id="UP000013117">
    <property type="component" value="Unassembled WGS sequence"/>
</dbReference>
<comment type="caution">
    <text evidence="9">The sequence shown here is derived from an EMBL/GenBank/DDBJ whole genome shotgun (WGS) entry which is preliminary data.</text>
</comment>
<evidence type="ECO:0000256" key="3">
    <source>
        <dbReference type="ARBA" id="ARBA00022475"/>
    </source>
</evidence>
<dbReference type="Pfam" id="PF04632">
    <property type="entry name" value="FUSC"/>
    <property type="match status" value="1"/>
</dbReference>
<feature type="transmembrane region" description="Helical" evidence="8">
    <location>
        <begin position="81"/>
        <end position="101"/>
    </location>
</feature>
<gene>
    <name evidence="9" type="ORF">F960_02683</name>
</gene>
<evidence type="ECO:0000313" key="10">
    <source>
        <dbReference type="Proteomes" id="UP000013117"/>
    </source>
</evidence>
<dbReference type="RefSeq" id="WP_004865467.1">
    <property type="nucleotide sequence ID" value="NZ_ASYY01000033.1"/>
</dbReference>
<evidence type="ECO:0000256" key="2">
    <source>
        <dbReference type="ARBA" id="ARBA00022448"/>
    </source>
</evidence>
<dbReference type="PATRIC" id="fig|1120926.3.peg.2597"/>
<reference evidence="9 10" key="1">
    <citation type="submission" date="2013-02" db="EMBL/GenBank/DDBJ databases">
        <title>The Genome Sequence of Acinetobacter gerneri CIP 107464.</title>
        <authorList>
            <consortium name="The Broad Institute Genome Sequencing Platform"/>
            <consortium name="The Broad Institute Genome Sequencing Center for Infectious Disease"/>
            <person name="Cerqueira G."/>
            <person name="Feldgarden M."/>
            <person name="Courvalin P."/>
            <person name="Perichon B."/>
            <person name="Grillot-Courvalin C."/>
            <person name="Clermont D."/>
            <person name="Rocha E."/>
            <person name="Yoon E.-J."/>
            <person name="Nemec A."/>
            <person name="Walker B."/>
            <person name="Young S.K."/>
            <person name="Zeng Q."/>
            <person name="Gargeya S."/>
            <person name="Fitzgerald M."/>
            <person name="Haas B."/>
            <person name="Abouelleil A."/>
            <person name="Alvarado L."/>
            <person name="Arachchi H.M."/>
            <person name="Berlin A.M."/>
            <person name="Chapman S.B."/>
            <person name="Dewar J."/>
            <person name="Goldberg J."/>
            <person name="Griggs A."/>
            <person name="Gujja S."/>
            <person name="Hansen M."/>
            <person name="Howarth C."/>
            <person name="Imamovic A."/>
            <person name="Larimer J."/>
            <person name="McCowan C."/>
            <person name="Murphy C."/>
            <person name="Neiman D."/>
            <person name="Pearson M."/>
            <person name="Priest M."/>
            <person name="Roberts A."/>
            <person name="Saif S."/>
            <person name="Shea T."/>
            <person name="Sisk P."/>
            <person name="Sykes S."/>
            <person name="Wortman J."/>
            <person name="Nusbaum C."/>
            <person name="Birren B."/>
        </authorList>
    </citation>
    <scope>NUCLEOTIDE SEQUENCE [LARGE SCALE GENOMIC DNA]</scope>
    <source>
        <strain evidence="9 10">CIP 107464</strain>
    </source>
</reference>
<keyword evidence="7" id="KW-0175">Coiled coil</keyword>
<proteinExistence type="predicted"/>
<dbReference type="eggNOG" id="COG1289">
    <property type="taxonomic scope" value="Bacteria"/>
</dbReference>
<dbReference type="GO" id="GO:0022857">
    <property type="term" value="F:transmembrane transporter activity"/>
    <property type="evidence" value="ECO:0007669"/>
    <property type="project" value="InterPro"/>
</dbReference>
<evidence type="ECO:0000313" key="9">
    <source>
        <dbReference type="EMBL" id="ENV32961.1"/>
    </source>
</evidence>
<organism evidence="9 10">
    <name type="scientific">Acinetobacter gerneri DSM 14967 = CIP 107464 = MTCC 9824</name>
    <dbReference type="NCBI Taxonomy" id="1120926"/>
    <lineage>
        <taxon>Bacteria</taxon>
        <taxon>Pseudomonadati</taxon>
        <taxon>Pseudomonadota</taxon>
        <taxon>Gammaproteobacteria</taxon>
        <taxon>Moraxellales</taxon>
        <taxon>Moraxellaceae</taxon>
        <taxon>Acinetobacter</taxon>
    </lineage>
</organism>
<name>N8Y8I9_9GAMM</name>
<comment type="subcellular location">
    <subcellularLocation>
        <location evidence="1">Cell membrane</location>
        <topology evidence="1">Multi-pass membrane protein</topology>
    </subcellularLocation>
</comment>
<dbReference type="HOGENOM" id="CLU_013927_2_0_6"/>